<dbReference type="GO" id="GO:0003735">
    <property type="term" value="F:structural constituent of ribosome"/>
    <property type="evidence" value="ECO:0007669"/>
    <property type="project" value="InterPro"/>
</dbReference>
<keyword evidence="5" id="KW-0687">Ribonucleoprotein</keyword>
<proteinExistence type="inferred from homology"/>
<dbReference type="NCBIfam" id="TIGR00061">
    <property type="entry name" value="L21"/>
    <property type="match status" value="1"/>
</dbReference>
<dbReference type="GO" id="GO:0005737">
    <property type="term" value="C:cytoplasm"/>
    <property type="evidence" value="ECO:0007669"/>
    <property type="project" value="UniProtKB-ARBA"/>
</dbReference>
<evidence type="ECO:0000313" key="6">
    <source>
        <dbReference type="EMBL" id="VAX27219.1"/>
    </source>
</evidence>
<dbReference type="GO" id="GO:0005840">
    <property type="term" value="C:ribosome"/>
    <property type="evidence" value="ECO:0007669"/>
    <property type="project" value="UniProtKB-KW"/>
</dbReference>
<reference evidence="6" key="1">
    <citation type="submission" date="2018-06" db="EMBL/GenBank/DDBJ databases">
        <authorList>
            <person name="Zhirakovskaya E."/>
        </authorList>
    </citation>
    <scope>NUCLEOTIDE SEQUENCE</scope>
</reference>
<dbReference type="Pfam" id="PF00829">
    <property type="entry name" value="Ribosomal_L21p"/>
    <property type="match status" value="1"/>
</dbReference>
<dbReference type="HAMAP" id="MF_01363">
    <property type="entry name" value="Ribosomal_bL21"/>
    <property type="match status" value="1"/>
</dbReference>
<evidence type="ECO:0000256" key="3">
    <source>
        <dbReference type="ARBA" id="ARBA00022884"/>
    </source>
</evidence>
<dbReference type="EMBL" id="UOGH01000033">
    <property type="protein sequence ID" value="VAX27219.1"/>
    <property type="molecule type" value="Genomic_DNA"/>
</dbReference>
<evidence type="ECO:0000256" key="2">
    <source>
        <dbReference type="ARBA" id="ARBA00022730"/>
    </source>
</evidence>
<keyword evidence="2" id="KW-0699">rRNA-binding</keyword>
<dbReference type="InterPro" id="IPR018258">
    <property type="entry name" value="Ribosomal_bL21_CS"/>
</dbReference>
<organism evidence="6">
    <name type="scientific">hydrothermal vent metagenome</name>
    <dbReference type="NCBI Taxonomy" id="652676"/>
    <lineage>
        <taxon>unclassified sequences</taxon>
        <taxon>metagenomes</taxon>
        <taxon>ecological metagenomes</taxon>
    </lineage>
</organism>
<protein>
    <submittedName>
        <fullName evidence="6">LSU ribosomal protein L21p</fullName>
    </submittedName>
</protein>
<evidence type="ECO:0000256" key="4">
    <source>
        <dbReference type="ARBA" id="ARBA00022980"/>
    </source>
</evidence>
<dbReference type="PROSITE" id="PS01169">
    <property type="entry name" value="RIBOSOMAL_L21"/>
    <property type="match status" value="1"/>
</dbReference>
<name>A0A3B1CAI4_9ZZZZ</name>
<dbReference type="PANTHER" id="PTHR21349">
    <property type="entry name" value="50S RIBOSOMAL PROTEIN L21"/>
    <property type="match status" value="1"/>
</dbReference>
<comment type="similarity">
    <text evidence="1">Belongs to the bacterial ribosomal protein bL21 family.</text>
</comment>
<sequence length="105" mass="11700">MYAIMETGGKQYRVSAGQVLNVDRIDANPGDPLSIDKVLFLSKEGTMVTGTPYIEGATVKASVVETAKNRKVIVFKMKPRKGHRKLRGHRQYFTKIKIDDIVYGG</sequence>
<keyword evidence="4 6" id="KW-0689">Ribosomal protein</keyword>
<dbReference type="GO" id="GO:0019843">
    <property type="term" value="F:rRNA binding"/>
    <property type="evidence" value="ECO:0007669"/>
    <property type="project" value="UniProtKB-KW"/>
</dbReference>
<dbReference type="SUPFAM" id="SSF141091">
    <property type="entry name" value="L21p-like"/>
    <property type="match status" value="1"/>
</dbReference>
<dbReference type="AlphaFoldDB" id="A0A3B1CAI4"/>
<dbReference type="InterPro" id="IPR028909">
    <property type="entry name" value="bL21-like"/>
</dbReference>
<dbReference type="PANTHER" id="PTHR21349:SF0">
    <property type="entry name" value="LARGE RIBOSOMAL SUBUNIT PROTEIN BL21M"/>
    <property type="match status" value="1"/>
</dbReference>
<keyword evidence="3" id="KW-0694">RNA-binding</keyword>
<evidence type="ECO:0000256" key="5">
    <source>
        <dbReference type="ARBA" id="ARBA00023274"/>
    </source>
</evidence>
<dbReference type="GO" id="GO:0006412">
    <property type="term" value="P:translation"/>
    <property type="evidence" value="ECO:0007669"/>
    <property type="project" value="InterPro"/>
</dbReference>
<dbReference type="InterPro" id="IPR036164">
    <property type="entry name" value="bL21-like_sf"/>
</dbReference>
<dbReference type="InterPro" id="IPR001787">
    <property type="entry name" value="Ribosomal_bL21"/>
</dbReference>
<evidence type="ECO:0000256" key="1">
    <source>
        <dbReference type="ARBA" id="ARBA00008563"/>
    </source>
</evidence>
<accession>A0A3B1CAI4</accession>
<gene>
    <name evidence="6" type="ORF">MNBD_NITROSPIRAE02-1650</name>
</gene>
<dbReference type="GO" id="GO:1990904">
    <property type="term" value="C:ribonucleoprotein complex"/>
    <property type="evidence" value="ECO:0007669"/>
    <property type="project" value="UniProtKB-KW"/>
</dbReference>